<keyword evidence="5" id="KW-0221">Differentiation</keyword>
<feature type="domain" description="UNC-45/Cro1/She4 central" evidence="9">
    <location>
        <begin position="309"/>
        <end position="495"/>
    </location>
</feature>
<keyword evidence="6" id="KW-0143">Chaperone</keyword>
<dbReference type="AlphaFoldDB" id="A0A023GNV4"/>
<keyword evidence="4" id="KW-0517">Myogenesis</keyword>
<dbReference type="GO" id="GO:0051879">
    <property type="term" value="F:Hsp90 protein binding"/>
    <property type="evidence" value="ECO:0007669"/>
    <property type="project" value="TreeGrafter"/>
</dbReference>
<dbReference type="PANTHER" id="PTHR45994">
    <property type="entry name" value="FI21225P1"/>
    <property type="match status" value="1"/>
</dbReference>
<reference evidence="10" key="1">
    <citation type="submission" date="2014-03" db="EMBL/GenBank/DDBJ databases">
        <title>The sialotranscriptome of Amblyomma triste, Amblyomma parvum and Amblyomma cajennense ticks, uncovered by 454-based RNA-seq.</title>
        <authorList>
            <person name="Garcia G.R."/>
            <person name="Gardinassi L.G."/>
            <person name="Ribeiro J.M."/>
            <person name="Anatriello E."/>
            <person name="Ferreira B.R."/>
            <person name="Moreira H.N."/>
            <person name="Mafra C."/>
            <person name="Olegario M.M."/>
            <person name="Szabo P.J."/>
            <person name="Miranda-Santos I.K."/>
            <person name="Maruyama S.R."/>
        </authorList>
    </citation>
    <scope>NUCLEOTIDE SEQUENCE</scope>
    <source>
        <strain evidence="10">Mato Grasso do Sul</strain>
        <tissue evidence="10">Salivary glands</tissue>
    </source>
</reference>
<dbReference type="GO" id="GO:0030154">
    <property type="term" value="P:cell differentiation"/>
    <property type="evidence" value="ECO:0007669"/>
    <property type="project" value="UniProtKB-KW"/>
</dbReference>
<protein>
    <submittedName>
        <fullName evidence="10">Putative heat shock protein</fullName>
    </submittedName>
</protein>
<dbReference type="PROSITE" id="PS50005">
    <property type="entry name" value="TPR"/>
    <property type="match status" value="1"/>
</dbReference>
<evidence type="ECO:0000256" key="2">
    <source>
        <dbReference type="ARBA" id="ARBA00022473"/>
    </source>
</evidence>
<keyword evidence="2" id="KW-0217">Developmental protein</keyword>
<dbReference type="InterPro" id="IPR024660">
    <property type="entry name" value="UCS_central_dom"/>
</dbReference>
<keyword evidence="8" id="KW-0175">Coiled coil</keyword>
<dbReference type="SMART" id="SM00028">
    <property type="entry name" value="TPR"/>
    <property type="match status" value="3"/>
</dbReference>
<dbReference type="SUPFAM" id="SSF48371">
    <property type="entry name" value="ARM repeat"/>
    <property type="match status" value="2"/>
</dbReference>
<dbReference type="InterPro" id="IPR019734">
    <property type="entry name" value="TPR_rpt"/>
</dbReference>
<proteinExistence type="evidence at transcript level"/>
<sequence length="935" mass="103096">MTTGTSEQNSSTSDAKILKEEGNNLFKAGDFVGALDKYTGALSLVDSNERVVLLNNRAAANLKLHRFEDAVRDASEVLELSPTDAKALYRRSQAHEALGKLDEAFKDARKVLHLEPKNTAVQQSMRRLSQTLEQIAKENASTSNKVAQMMSVIEDSASSLDLKNQAANNLVVIAREKAGAEAILMADGVAKCLKAMESLKNPDFCLSCIRIFSELSKKRPDWALRVLEEFGLPAMIDQFISKEEQYVTAVQYLFQTIINSLSGMDSKDSKKPDPQLVKDNEAHIDAVMLALVRSSSSRVMTALGRDAVLELITKNVDYDRLNWGIKLVDADGLRHLLEVASELEDIKYESSMDITPNTRPNCSVAFERIYYCMDYDKAKEKYREKVLEYVNEKLGDPEIESKVRITAAITALLLGPLDVGNNCLAAPGVVEMMLAMASSEEELQQRVAAEAIIAAASKKDKCTSIISTGMGILKKLYKSENDNIRVRALVGLCKLGSFGGTDSSLRPFSDGTTLKLVATCRNFLINPKKDKDLRKWAAEGLAYLTLDAEVKEDLIADKDAIHALIDLAKTEQKSVLYGVLTTLVNLTNSYEKQEIIPELKELAKFAKQHVPEEHILDSKEHVDKRTKILAETGVTVALVALSSTESKNSREMISRVFNAICEHQDLRGYVVQQGGAKALLKLALENTPNGKTIAAQALARLGITINPEVAFPGQRAIEVIRPLMSLLHPDCSALQNFESLMALTNLATISESVRARMIKDGGITTIENYCYEDHTMLKRAGVQCILNLMQSEEVVKVYEKGDRVKYLTLCLEDDDYDTALAAAGALAILTSVSNEACRKVVEVQDWADIFGGLAAHKDEGLQHRGLCILSNLVHSTREVAEKLVDSKILEVLLAVTQIEEAASSEKVRELARDTLKKAEEWKLIEKSAQPSSDVH</sequence>
<comment type="subcellular location">
    <subcellularLocation>
        <location evidence="1">Cytoplasm</location>
        <location evidence="1">Perinuclear region</location>
    </subcellularLocation>
</comment>
<dbReference type="Gene3D" id="1.25.10.10">
    <property type="entry name" value="Leucine-rich Repeat Variant"/>
    <property type="match status" value="2"/>
</dbReference>
<dbReference type="SUPFAM" id="SSF48452">
    <property type="entry name" value="TPR-like"/>
    <property type="match status" value="1"/>
</dbReference>
<evidence type="ECO:0000256" key="8">
    <source>
        <dbReference type="SAM" id="Coils"/>
    </source>
</evidence>
<evidence type="ECO:0000313" key="10">
    <source>
        <dbReference type="EMBL" id="JAC34953.1"/>
    </source>
</evidence>
<dbReference type="FunFam" id="1.25.10.10:FF:000043">
    <property type="entry name" value="Unc-45 myosin chaperone B"/>
    <property type="match status" value="1"/>
</dbReference>
<evidence type="ECO:0000256" key="7">
    <source>
        <dbReference type="PROSITE-ProRule" id="PRU00339"/>
    </source>
</evidence>
<accession>A0A023GNV4</accession>
<evidence type="ECO:0000256" key="1">
    <source>
        <dbReference type="ARBA" id="ARBA00004556"/>
    </source>
</evidence>
<evidence type="ECO:0000256" key="6">
    <source>
        <dbReference type="ARBA" id="ARBA00023186"/>
    </source>
</evidence>
<dbReference type="InterPro" id="IPR016024">
    <property type="entry name" value="ARM-type_fold"/>
</dbReference>
<keyword evidence="3" id="KW-0963">Cytoplasm</keyword>
<dbReference type="InterPro" id="IPR011989">
    <property type="entry name" value="ARM-like"/>
</dbReference>
<name>A0A023GNV4_AMBTT</name>
<feature type="coiled-coil region" evidence="8">
    <location>
        <begin position="118"/>
        <end position="145"/>
    </location>
</feature>
<dbReference type="InterPro" id="IPR011990">
    <property type="entry name" value="TPR-like_helical_dom_sf"/>
</dbReference>
<keyword evidence="7" id="KW-0802">TPR repeat</keyword>
<keyword evidence="10" id="KW-0346">Stress response</keyword>
<evidence type="ECO:0000256" key="4">
    <source>
        <dbReference type="ARBA" id="ARBA00022541"/>
    </source>
</evidence>
<evidence type="ECO:0000259" key="9">
    <source>
        <dbReference type="Pfam" id="PF11701"/>
    </source>
</evidence>
<organism evidence="10">
    <name type="scientific">Amblyomma triste</name>
    <name type="common">Neotropical tick</name>
    <dbReference type="NCBI Taxonomy" id="251400"/>
    <lineage>
        <taxon>Eukaryota</taxon>
        <taxon>Metazoa</taxon>
        <taxon>Ecdysozoa</taxon>
        <taxon>Arthropoda</taxon>
        <taxon>Chelicerata</taxon>
        <taxon>Arachnida</taxon>
        <taxon>Acari</taxon>
        <taxon>Parasitiformes</taxon>
        <taxon>Ixodida</taxon>
        <taxon>Ixodoidea</taxon>
        <taxon>Ixodidae</taxon>
        <taxon>Amblyomminae</taxon>
        <taxon>Amblyomma</taxon>
    </lineage>
</organism>
<dbReference type="PANTHER" id="PTHR45994:SF1">
    <property type="entry name" value="FI21225P1"/>
    <property type="match status" value="1"/>
</dbReference>
<dbReference type="Gene3D" id="1.25.40.10">
    <property type="entry name" value="Tetratricopeptide repeat domain"/>
    <property type="match status" value="1"/>
</dbReference>
<dbReference type="EMBL" id="GBBM01000465">
    <property type="protein sequence ID" value="JAC34953.1"/>
    <property type="molecule type" value="mRNA"/>
</dbReference>
<evidence type="ECO:0000256" key="3">
    <source>
        <dbReference type="ARBA" id="ARBA00022490"/>
    </source>
</evidence>
<dbReference type="Pfam" id="PF11701">
    <property type="entry name" value="UNC45-central"/>
    <property type="match status" value="1"/>
</dbReference>
<dbReference type="GO" id="GO:0048471">
    <property type="term" value="C:perinuclear region of cytoplasm"/>
    <property type="evidence" value="ECO:0007669"/>
    <property type="project" value="UniProtKB-SubCell"/>
</dbReference>
<dbReference type="GO" id="GO:0007517">
    <property type="term" value="P:muscle organ development"/>
    <property type="evidence" value="ECO:0007669"/>
    <property type="project" value="UniProtKB-KW"/>
</dbReference>
<evidence type="ECO:0000256" key="5">
    <source>
        <dbReference type="ARBA" id="ARBA00022782"/>
    </source>
</evidence>
<feature type="repeat" description="TPR" evidence="7">
    <location>
        <begin position="85"/>
        <end position="118"/>
    </location>
</feature>